<dbReference type="InterPro" id="IPR053216">
    <property type="entry name" value="Appressorial_penetr-assoc"/>
</dbReference>
<dbReference type="PANTHER" id="PTHR34587">
    <property type="entry name" value="VWFA DOMAIN-CONTAINING PROTEIN"/>
    <property type="match status" value="1"/>
</dbReference>
<dbReference type="OrthoDB" id="2336871at2759"/>
<name>A0A9N9EJ98_9GLOM</name>
<evidence type="ECO:0000313" key="1">
    <source>
        <dbReference type="EMBL" id="CAG8674018.1"/>
    </source>
</evidence>
<gene>
    <name evidence="1" type="ORF">POCULU_LOCUS11130</name>
</gene>
<reference evidence="1" key="1">
    <citation type="submission" date="2021-06" db="EMBL/GenBank/DDBJ databases">
        <authorList>
            <person name="Kallberg Y."/>
            <person name="Tangrot J."/>
            <person name="Rosling A."/>
        </authorList>
    </citation>
    <scope>NUCLEOTIDE SEQUENCE</scope>
    <source>
        <strain evidence="1">IA702</strain>
    </source>
</reference>
<protein>
    <submittedName>
        <fullName evidence="1">3234_t:CDS:1</fullName>
    </submittedName>
</protein>
<comment type="caution">
    <text evidence="1">The sequence shown here is derived from an EMBL/GenBank/DDBJ whole genome shotgun (WGS) entry which is preliminary data.</text>
</comment>
<keyword evidence="2" id="KW-1185">Reference proteome</keyword>
<dbReference type="EMBL" id="CAJVPJ010007183">
    <property type="protein sequence ID" value="CAG8674018.1"/>
    <property type="molecule type" value="Genomic_DNA"/>
</dbReference>
<accession>A0A9N9EJ98</accession>
<evidence type="ECO:0000313" key="2">
    <source>
        <dbReference type="Proteomes" id="UP000789572"/>
    </source>
</evidence>
<organism evidence="1 2">
    <name type="scientific">Paraglomus occultum</name>
    <dbReference type="NCBI Taxonomy" id="144539"/>
    <lineage>
        <taxon>Eukaryota</taxon>
        <taxon>Fungi</taxon>
        <taxon>Fungi incertae sedis</taxon>
        <taxon>Mucoromycota</taxon>
        <taxon>Glomeromycotina</taxon>
        <taxon>Glomeromycetes</taxon>
        <taxon>Paraglomerales</taxon>
        <taxon>Paraglomeraceae</taxon>
        <taxon>Paraglomus</taxon>
    </lineage>
</organism>
<feature type="non-terminal residue" evidence="1">
    <location>
        <position position="1"/>
    </location>
</feature>
<dbReference type="PANTHER" id="PTHR34587:SF2">
    <property type="entry name" value="G-PROTEIN COUPLED RECEPTORS FAMILY 1 PROFILE DOMAIN-CONTAINING PROTEIN"/>
    <property type="match status" value="1"/>
</dbReference>
<dbReference type="Proteomes" id="UP000789572">
    <property type="component" value="Unassembled WGS sequence"/>
</dbReference>
<proteinExistence type="predicted"/>
<sequence>PETPIKANQSFTVIVKVTNLETGNFLDPNTDYYKFSQQLNNDGAIKGHLQITIQKLENLDTPPDPSIFAFFEGLNDKADKSGVLKQEVDKLSPGLYRICTISASASHAPVVMPVAKRGAQDDCVRFTVK</sequence>
<dbReference type="AlphaFoldDB" id="A0A9N9EJ98"/>